<feature type="compositionally biased region" description="Basic and acidic residues" evidence="13">
    <location>
        <begin position="1730"/>
        <end position="1739"/>
    </location>
</feature>
<feature type="compositionally biased region" description="Low complexity" evidence="13">
    <location>
        <begin position="112"/>
        <end position="126"/>
    </location>
</feature>
<dbReference type="EC" id="2.4.1.16" evidence="2"/>
<dbReference type="CDD" id="cd04190">
    <property type="entry name" value="Chitin_synth_C"/>
    <property type="match status" value="1"/>
</dbReference>
<feature type="compositionally biased region" description="Acidic residues" evidence="13">
    <location>
        <begin position="1579"/>
        <end position="1595"/>
    </location>
</feature>
<comment type="similarity">
    <text evidence="11">Belongs to the chitin synthase family. Class IV subfamily.</text>
</comment>
<keyword evidence="8" id="KW-0175">Coiled coil</keyword>
<keyword evidence="4" id="KW-0328">Glycosyltransferase</keyword>
<dbReference type="GO" id="GO:0004100">
    <property type="term" value="F:chitin synthase activity"/>
    <property type="evidence" value="ECO:0007669"/>
    <property type="project" value="UniProtKB-EC"/>
</dbReference>
<feature type="transmembrane region" description="Helical" evidence="14">
    <location>
        <begin position="1153"/>
        <end position="1173"/>
    </location>
</feature>
<keyword evidence="3" id="KW-1003">Cell membrane</keyword>
<feature type="transmembrane region" description="Helical" evidence="14">
    <location>
        <begin position="1494"/>
        <end position="1515"/>
    </location>
</feature>
<evidence type="ECO:0000256" key="4">
    <source>
        <dbReference type="ARBA" id="ARBA00022676"/>
    </source>
</evidence>
<dbReference type="InterPro" id="IPR004835">
    <property type="entry name" value="Chitin_synth"/>
</dbReference>
<feature type="transmembrane region" description="Helical" evidence="14">
    <location>
        <begin position="355"/>
        <end position="374"/>
    </location>
</feature>
<evidence type="ECO:0000256" key="9">
    <source>
        <dbReference type="ARBA" id="ARBA00023136"/>
    </source>
</evidence>
<proteinExistence type="inferred from homology"/>
<feature type="domain" description="Chitin synthase chs-1/2 N-terminal putative transporter" evidence="15">
    <location>
        <begin position="167"/>
        <end position="408"/>
    </location>
</feature>
<feature type="transmembrane region" description="Helical" evidence="14">
    <location>
        <begin position="1122"/>
        <end position="1141"/>
    </location>
</feature>
<keyword evidence="17" id="KW-1185">Reference proteome</keyword>
<feature type="transmembrane region" description="Helical" evidence="14">
    <location>
        <begin position="1214"/>
        <end position="1233"/>
    </location>
</feature>
<evidence type="ECO:0000256" key="14">
    <source>
        <dbReference type="SAM" id="Phobius"/>
    </source>
</evidence>
<feature type="transmembrane region" description="Helical" evidence="14">
    <location>
        <begin position="1088"/>
        <end position="1110"/>
    </location>
</feature>
<evidence type="ECO:0000256" key="3">
    <source>
        <dbReference type="ARBA" id="ARBA00022475"/>
    </source>
</evidence>
<keyword evidence="9 14" id="KW-0472">Membrane</keyword>
<dbReference type="Pfam" id="PF03142">
    <property type="entry name" value="Chitin_synth_2"/>
    <property type="match status" value="1"/>
</dbReference>
<protein>
    <recommendedName>
        <fullName evidence="2">chitin synthase</fullName>
        <ecNumber evidence="2">2.4.1.16</ecNumber>
    </recommendedName>
</protein>
<feature type="region of interest" description="Disordered" evidence="13">
    <location>
        <begin position="407"/>
        <end position="438"/>
    </location>
</feature>
<feature type="non-terminal residue" evidence="16">
    <location>
        <position position="1832"/>
    </location>
</feature>
<feature type="compositionally biased region" description="Low complexity" evidence="13">
    <location>
        <begin position="1255"/>
        <end position="1265"/>
    </location>
</feature>
<evidence type="ECO:0000256" key="7">
    <source>
        <dbReference type="ARBA" id="ARBA00022989"/>
    </source>
</evidence>
<accession>A0ABD0L2B6</accession>
<dbReference type="SUPFAM" id="SSF53448">
    <property type="entry name" value="Nucleotide-diphospho-sugar transferases"/>
    <property type="match status" value="1"/>
</dbReference>
<feature type="region of interest" description="Disordered" evidence="13">
    <location>
        <begin position="1566"/>
        <end position="1596"/>
    </location>
</feature>
<evidence type="ECO:0000256" key="5">
    <source>
        <dbReference type="ARBA" id="ARBA00022679"/>
    </source>
</evidence>
<feature type="transmembrane region" description="Helical" evidence="14">
    <location>
        <begin position="590"/>
        <end position="610"/>
    </location>
</feature>
<evidence type="ECO:0000256" key="12">
    <source>
        <dbReference type="ARBA" id="ARBA00048014"/>
    </source>
</evidence>
<evidence type="ECO:0000256" key="6">
    <source>
        <dbReference type="ARBA" id="ARBA00022692"/>
    </source>
</evidence>
<feature type="transmembrane region" description="Helical" evidence="14">
    <location>
        <begin position="380"/>
        <end position="397"/>
    </location>
</feature>
<feature type="transmembrane region" description="Helical" evidence="14">
    <location>
        <begin position="558"/>
        <end position="578"/>
    </location>
</feature>
<feature type="region of interest" description="Disordered" evidence="13">
    <location>
        <begin position="317"/>
        <end position="345"/>
    </location>
</feature>
<dbReference type="InterPro" id="IPR029044">
    <property type="entry name" value="Nucleotide-diphossugar_trans"/>
</dbReference>
<dbReference type="Proteomes" id="UP001519460">
    <property type="component" value="Unassembled WGS sequence"/>
</dbReference>
<dbReference type="InterPro" id="IPR055120">
    <property type="entry name" value="Chs-1/2_IV_N"/>
</dbReference>
<feature type="transmembrane region" description="Helical" evidence="14">
    <location>
        <begin position="1446"/>
        <end position="1467"/>
    </location>
</feature>
<keyword evidence="10" id="KW-0325">Glycoprotein</keyword>
<organism evidence="16 17">
    <name type="scientific">Batillaria attramentaria</name>
    <dbReference type="NCBI Taxonomy" id="370345"/>
    <lineage>
        <taxon>Eukaryota</taxon>
        <taxon>Metazoa</taxon>
        <taxon>Spiralia</taxon>
        <taxon>Lophotrochozoa</taxon>
        <taxon>Mollusca</taxon>
        <taxon>Gastropoda</taxon>
        <taxon>Caenogastropoda</taxon>
        <taxon>Sorbeoconcha</taxon>
        <taxon>Cerithioidea</taxon>
        <taxon>Batillariidae</taxon>
        <taxon>Batillaria</taxon>
    </lineage>
</organism>
<sequence length="1832" mass="206336">MDYRITRFVDSDGASVLLPLQARSDAFQRFDFPSGITLPPEPSGPATSAQSYDNDAFEDDTSPYNAFISPDYEDQPDPPEVPSRDMGGDTTSPRPTPPPDDGVQTEVKQPLGDDNVVIGGIVGDQPTTRRKSTKKKRPPKWDVFGETEADVGPSSSERGAWKTVNVVMRLIVAILFFGIIFMTALVSRISLLVMTYNLRPSQDNFTVTSGNKTHVLKVTRDAVDLKWVWALIVVMGTPYVFTAISSLRKIIFKNTEPLRCLPLLASMVIETLHSMGLCTLVYYVLPSFDPIIGCLILVNVAFFPGLIQVFHSEPRSAPEVPHDADSSGGDASDETPQPKGGSGTGRRVCRKILDVLMLALHLGAMLVWMCRAYVIMDDLVLTILTPLAIMFSSLHWWDNYISGKKHKTQEEQPTQKNNTNTDLAQPNGDAQTELEEQKTTKARTGFLTTLKRAIKKRRTKITFITSLWKIILTVAYPAVAFGYPTEKCLEAFFYFHKDYPRDAFHWNKNDLLNLTVVNRVYPIAYTVTNYSDPHPLAENCSLFGDLDFVDEMGSCHKWYPLLLTAVNIGCSIICYKTAKSACKVMLQIPCFVTPLVLVTPAALAAIIGSYQDPEYLIDLLSCRVPWIQLDGVQIGDFLMDFTIDYWVPAGFAAYISLLYITGHIWNPKAERMSRTDKLFSKPLYCGVLLDQSLMLNRRQDEDDPLEKRLAGRWQHETHQDFSAVTLNEARSCLRTDTTPMIYICATMWHESETEMIMMLKSIFRLDVDQSARKNAQLFFKIVDPDYYVFEAHIFFDDAFQAHKDDEFEYTVNDFVKQLVRVVDVAASAVHNTELRIPKPRKVPTPYGGRLEWKLPGGNTLTAHLKDKAKIRHRKRWSQVMYMYYFLGYQLISAQDLSLARKKMRADNTFLLALDGDVDFQPDAIQILVDRMRQTPELGAACGRIHPIGSGPMVWYQKFEYAVSHWLQKATEHILGCVLCSPGCFSLFRGSALMDDNVMKRYTTPPTEARHYVQYDQGEDRWLCTLLLQQGYRVEYCAASDSYTFAPEGFYEFYNQRRRWTPSTMANIIDLLADWKSTTKKNQDISVMYIIYQLCLLLSGIITPGTIFLLIVGAISAATAGGIPLWTGLLINSIPIAIFVLLCFKADSATQLAYAGILSIAYTIVMMLVLVGIISQAAEHGFCSVSTTFLVGVVGIFVVTALLHPMEFTNVLHGFLYFVSIPSMSMLLLIYSLANLHVVSWGTREVKSAAPPPPTEQQQQQAPKPQKSNFLKDTLARLADTQNADSDYAFSFGNLFRCLCCPKEGAGSNDLKFQAIIQSLSDLDNKVTEMTLASGTGDSLRALSDLPLDTPPATPQNPAQTFSQANGLFEGAGERVNPVFEKETRDELKNPMWSEDLDLGKGPKEPAEEEETNFWKTFIKQYLFPLDKDENHEKKVKEELLELRNKVSLAFLLINTLFVVLISALQIISENTTNLSVQIPCEVNATFTGEKIEPISVTFTLVFGIMLTMQFIAMMFHRYSTMLHIIAITEIRFKRLTQKVFGMELTGDTEEATVEETINLVRDMQAIRPDTPDTASIPDADYDDEDMPPDYDEDLETPVGTQADRRRTGTELWGKFKARGRKINREQTLGRAFMKNFEKLAGNFQKMQEKESESDSVFDEVVQQETKKGFSNYRGKSLHTIVKLAKDASQREFVIKRSNEAKRRWKRGVAKIIGGITQLKNVVEEVREREEERLEQEQQRKRGLFGSRRNSATPRTARASMGAPPSPSPSRSPNLGHRGSQMRQRQRGAGGDYDSNMLRPPSPGDYHNPQDDYPEYIGASSTPFTQDTRGSGR</sequence>
<name>A0ABD0L2B6_9CAEN</name>
<reference evidence="16 17" key="1">
    <citation type="journal article" date="2023" name="Sci. Data">
        <title>Genome assembly of the Korean intertidal mud-creeper Batillaria attramentaria.</title>
        <authorList>
            <person name="Patra A.K."/>
            <person name="Ho P.T."/>
            <person name="Jun S."/>
            <person name="Lee S.J."/>
            <person name="Kim Y."/>
            <person name="Won Y.J."/>
        </authorList>
    </citation>
    <scope>NUCLEOTIDE SEQUENCE [LARGE SCALE GENOMIC DNA]</scope>
    <source>
        <strain evidence="16">Wonlab-2016</strain>
    </source>
</reference>
<evidence type="ECO:0000256" key="8">
    <source>
        <dbReference type="ARBA" id="ARBA00023054"/>
    </source>
</evidence>
<feature type="transmembrane region" description="Helical" evidence="14">
    <location>
        <begin position="260"/>
        <end position="284"/>
    </location>
</feature>
<feature type="transmembrane region" description="Helical" evidence="14">
    <location>
        <begin position="227"/>
        <end position="248"/>
    </location>
</feature>
<evidence type="ECO:0000313" key="17">
    <source>
        <dbReference type="Proteomes" id="UP001519460"/>
    </source>
</evidence>
<feature type="transmembrane region" description="Helical" evidence="14">
    <location>
        <begin position="461"/>
        <end position="483"/>
    </location>
</feature>
<comment type="subcellular location">
    <subcellularLocation>
        <location evidence="1">Cell membrane</location>
        <topology evidence="1">Multi-pass membrane protein</topology>
    </subcellularLocation>
</comment>
<evidence type="ECO:0000256" key="13">
    <source>
        <dbReference type="SAM" id="MobiDB-lite"/>
    </source>
</evidence>
<comment type="catalytic activity">
    <reaction evidence="12">
        <text>[(1-&gt;4)-N-acetyl-beta-D-glucosaminyl](n) + UDP-N-acetyl-alpha-D-glucosamine = [(1-&gt;4)-N-acetyl-beta-D-glucosaminyl](n+1) + UDP + H(+)</text>
        <dbReference type="Rhea" id="RHEA:16637"/>
        <dbReference type="Rhea" id="RHEA-COMP:9593"/>
        <dbReference type="Rhea" id="RHEA-COMP:9595"/>
        <dbReference type="ChEBI" id="CHEBI:15378"/>
        <dbReference type="ChEBI" id="CHEBI:17029"/>
        <dbReference type="ChEBI" id="CHEBI:57705"/>
        <dbReference type="ChEBI" id="CHEBI:58223"/>
        <dbReference type="EC" id="2.4.1.16"/>
    </reaction>
</comment>
<evidence type="ECO:0000256" key="2">
    <source>
        <dbReference type="ARBA" id="ARBA00012543"/>
    </source>
</evidence>
<gene>
    <name evidence="16" type="ORF">BaRGS_00015396</name>
</gene>
<dbReference type="PANTHER" id="PTHR22914">
    <property type="entry name" value="CHITIN SYNTHASE"/>
    <property type="match status" value="1"/>
</dbReference>
<dbReference type="Pfam" id="PF23000">
    <property type="entry name" value="ChitinSynthase_IV_N"/>
    <property type="match status" value="1"/>
</dbReference>
<dbReference type="FunFam" id="3.90.550.10:FF:000139">
    <property type="entry name" value="Chitin synthase 8"/>
    <property type="match status" value="1"/>
</dbReference>
<feature type="transmembrane region" description="Helical" evidence="14">
    <location>
        <begin position="166"/>
        <end position="191"/>
    </location>
</feature>
<dbReference type="Gene3D" id="3.90.550.10">
    <property type="entry name" value="Spore Coat Polysaccharide Biosynthesis Protein SpsA, Chain A"/>
    <property type="match status" value="1"/>
</dbReference>
<feature type="compositionally biased region" description="Basic residues" evidence="13">
    <location>
        <begin position="128"/>
        <end position="138"/>
    </location>
</feature>
<feature type="region of interest" description="Disordered" evidence="13">
    <location>
        <begin position="1246"/>
        <end position="1266"/>
    </location>
</feature>
<evidence type="ECO:0000256" key="1">
    <source>
        <dbReference type="ARBA" id="ARBA00004651"/>
    </source>
</evidence>
<feature type="compositionally biased region" description="Polar residues" evidence="13">
    <location>
        <begin position="411"/>
        <end position="430"/>
    </location>
</feature>
<evidence type="ECO:0000256" key="11">
    <source>
        <dbReference type="ARBA" id="ARBA00046329"/>
    </source>
</evidence>
<evidence type="ECO:0000259" key="15">
    <source>
        <dbReference type="Pfam" id="PF23000"/>
    </source>
</evidence>
<feature type="transmembrane region" description="Helical" evidence="14">
    <location>
        <begin position="1180"/>
        <end position="1202"/>
    </location>
</feature>
<feature type="region of interest" description="Disordered" evidence="13">
    <location>
        <begin position="31"/>
        <end position="156"/>
    </location>
</feature>
<evidence type="ECO:0000313" key="16">
    <source>
        <dbReference type="EMBL" id="KAK7493270.1"/>
    </source>
</evidence>
<evidence type="ECO:0000256" key="10">
    <source>
        <dbReference type="ARBA" id="ARBA00023180"/>
    </source>
</evidence>
<keyword evidence="7 14" id="KW-1133">Transmembrane helix</keyword>
<comment type="caution">
    <text evidence="16">The sequence shown here is derived from an EMBL/GenBank/DDBJ whole genome shotgun (WGS) entry which is preliminary data.</text>
</comment>
<feature type="region of interest" description="Disordered" evidence="13">
    <location>
        <begin position="1730"/>
        <end position="1832"/>
    </location>
</feature>
<feature type="compositionally biased region" description="Polar residues" evidence="13">
    <location>
        <begin position="1818"/>
        <end position="1832"/>
    </location>
</feature>
<dbReference type="PANTHER" id="PTHR22914:SF42">
    <property type="entry name" value="CHITIN SYNTHASE"/>
    <property type="match status" value="1"/>
</dbReference>
<feature type="transmembrane region" description="Helical" evidence="14">
    <location>
        <begin position="645"/>
        <end position="665"/>
    </location>
</feature>
<keyword evidence="6 14" id="KW-0812">Transmembrane</keyword>
<dbReference type="GO" id="GO:0005886">
    <property type="term" value="C:plasma membrane"/>
    <property type="evidence" value="ECO:0007669"/>
    <property type="project" value="UniProtKB-SubCell"/>
</dbReference>
<dbReference type="EMBL" id="JACVVK020000094">
    <property type="protein sequence ID" value="KAK7493270.1"/>
    <property type="molecule type" value="Genomic_DNA"/>
</dbReference>
<keyword evidence="5" id="KW-0808">Transferase</keyword>
<feature type="transmembrane region" description="Helical" evidence="14">
    <location>
        <begin position="290"/>
        <end position="310"/>
    </location>
</feature>